<evidence type="ECO:0000313" key="1">
    <source>
        <dbReference type="EMBL" id="KAI0040971.1"/>
    </source>
</evidence>
<reference evidence="1" key="1">
    <citation type="submission" date="2021-02" db="EMBL/GenBank/DDBJ databases">
        <authorList>
            <consortium name="DOE Joint Genome Institute"/>
            <person name="Ahrendt S."/>
            <person name="Looney B.P."/>
            <person name="Miyauchi S."/>
            <person name="Morin E."/>
            <person name="Drula E."/>
            <person name="Courty P.E."/>
            <person name="Chicoki N."/>
            <person name="Fauchery L."/>
            <person name="Kohler A."/>
            <person name="Kuo A."/>
            <person name="Labutti K."/>
            <person name="Pangilinan J."/>
            <person name="Lipzen A."/>
            <person name="Riley R."/>
            <person name="Andreopoulos W."/>
            <person name="He G."/>
            <person name="Johnson J."/>
            <person name="Barry K.W."/>
            <person name="Grigoriev I.V."/>
            <person name="Nagy L."/>
            <person name="Hibbett D."/>
            <person name="Henrissat B."/>
            <person name="Matheny P.B."/>
            <person name="Labbe J."/>
            <person name="Martin F."/>
        </authorList>
    </citation>
    <scope>NUCLEOTIDE SEQUENCE</scope>
    <source>
        <strain evidence="1">FP105234-sp</strain>
    </source>
</reference>
<dbReference type="Proteomes" id="UP000814033">
    <property type="component" value="Unassembled WGS sequence"/>
</dbReference>
<proteinExistence type="predicted"/>
<accession>A0ACB8RBD0</accession>
<reference evidence="1" key="2">
    <citation type="journal article" date="2022" name="New Phytol.">
        <title>Evolutionary transition to the ectomycorrhizal habit in the genomes of a hyperdiverse lineage of mushroom-forming fungi.</title>
        <authorList>
            <person name="Looney B."/>
            <person name="Miyauchi S."/>
            <person name="Morin E."/>
            <person name="Drula E."/>
            <person name="Courty P.E."/>
            <person name="Kohler A."/>
            <person name="Kuo A."/>
            <person name="LaButti K."/>
            <person name="Pangilinan J."/>
            <person name="Lipzen A."/>
            <person name="Riley R."/>
            <person name="Andreopoulos W."/>
            <person name="He G."/>
            <person name="Johnson J."/>
            <person name="Nolan M."/>
            <person name="Tritt A."/>
            <person name="Barry K.W."/>
            <person name="Grigoriev I.V."/>
            <person name="Nagy L.G."/>
            <person name="Hibbett D."/>
            <person name="Henrissat B."/>
            <person name="Matheny P.B."/>
            <person name="Labbe J."/>
            <person name="Martin F.M."/>
        </authorList>
    </citation>
    <scope>NUCLEOTIDE SEQUENCE</scope>
    <source>
        <strain evidence="1">FP105234-sp</strain>
    </source>
</reference>
<name>A0ACB8RBD0_9AGAM</name>
<dbReference type="EMBL" id="MU276155">
    <property type="protein sequence ID" value="KAI0040971.1"/>
    <property type="molecule type" value="Genomic_DNA"/>
</dbReference>
<keyword evidence="2" id="KW-1185">Reference proteome</keyword>
<comment type="caution">
    <text evidence="1">The sequence shown here is derived from an EMBL/GenBank/DDBJ whole genome shotgun (WGS) entry which is preliminary data.</text>
</comment>
<protein>
    <submittedName>
        <fullName evidence="1">Uncharacterized protein</fullName>
    </submittedName>
</protein>
<sequence length="510" mass="55845">MYGCEEFTSMLRLLEDKAKDSCELCMRRAQLCRAWSTCCSSRPMSSIATHSRPIRQDIFSNHTSMTTVQDPGHDLQAREMPDAPNPQRSGTGAPIGDVQGQIAPQRRTDEVRVIVIRAQGLPSLKNAVGQRRKFFLTVSDGATVKTTKAAAKDGEYVTWNAVLDGFALDPSSHLTLRVFAKRLRKDMPVATLVLSLESIRSSVQNDTDFDLVMHASGSGLAKLRLLLSISRLDSTNAKDTLGANADPQLTISSDPDTHSPSPAKTPAGEISSDLSTADLVQSADSALSGAKQAVEHMSGLSKHAITTMELVDNSPGAVDKVKDIYDTWKSTVDKIQWAMALVDGIAEIHPFVKTAWTLFAVIPKAFLDQVQLDRSIQQLLSTIHDTLELLQEAQTLKIIQDSQSKQTDIFITMLKLICSCGGLIQAYAAEDKLWKRAWSNALSSADQQITEYSNTLALLKMSFMDYTILQTQTASQTALNMIKRTSEELNELSKQVKELGGTFSLVCSSD</sequence>
<organism evidence="1 2">
    <name type="scientific">Auriscalpium vulgare</name>
    <dbReference type="NCBI Taxonomy" id="40419"/>
    <lineage>
        <taxon>Eukaryota</taxon>
        <taxon>Fungi</taxon>
        <taxon>Dikarya</taxon>
        <taxon>Basidiomycota</taxon>
        <taxon>Agaricomycotina</taxon>
        <taxon>Agaricomycetes</taxon>
        <taxon>Russulales</taxon>
        <taxon>Auriscalpiaceae</taxon>
        <taxon>Auriscalpium</taxon>
    </lineage>
</organism>
<gene>
    <name evidence="1" type="ORF">FA95DRAFT_790933</name>
</gene>
<evidence type="ECO:0000313" key="2">
    <source>
        <dbReference type="Proteomes" id="UP000814033"/>
    </source>
</evidence>